<dbReference type="Gramene" id="TraesSYM1B03G00231900.1">
    <property type="protein sequence ID" value="TraesSYM1B03G00231900.1"/>
    <property type="gene ID" value="TraesSYM1B03G00231900"/>
</dbReference>
<evidence type="ECO:0000256" key="7">
    <source>
        <dbReference type="ARBA" id="ARBA00022840"/>
    </source>
</evidence>
<dbReference type="Gramene" id="TraesJAG1B03G00226160.1">
    <property type="protein sequence ID" value="TraesJAG1B03G00226160.1"/>
    <property type="gene ID" value="TraesJAG1B03G00226160"/>
</dbReference>
<keyword evidence="8" id="KW-0460">Magnesium</keyword>
<comment type="similarity">
    <text evidence="2 9">Belongs to the phosphoglycerate kinase family.</text>
</comment>
<dbReference type="SUPFAM" id="SSF53748">
    <property type="entry name" value="Phosphoglycerate kinase"/>
    <property type="match status" value="1"/>
</dbReference>
<dbReference type="Gramene" id="TraesNOR1B03G00229880.1">
    <property type="protein sequence ID" value="TraesNOR1B03G00229880.1"/>
    <property type="gene ID" value="TraesNOR1B03G00229880"/>
</dbReference>
<dbReference type="Proteomes" id="UP000019116">
    <property type="component" value="Chromosome 1B"/>
</dbReference>
<reference evidence="11" key="2">
    <citation type="submission" date="2018-10" db="UniProtKB">
        <authorList>
            <consortium name="EnsemblPlants"/>
        </authorList>
    </citation>
    <scope>IDENTIFICATION</scope>
</reference>
<evidence type="ECO:0000256" key="3">
    <source>
        <dbReference type="ARBA" id="ARBA00013061"/>
    </source>
</evidence>
<keyword evidence="7" id="KW-0067">ATP-binding</keyword>
<evidence type="ECO:0000256" key="6">
    <source>
        <dbReference type="ARBA" id="ARBA00022777"/>
    </source>
</evidence>
<comment type="catalytic activity">
    <reaction evidence="9">
        <text>(2R)-3-phosphoglycerate + ATP = (2R)-3-phospho-glyceroyl phosphate + ADP</text>
        <dbReference type="Rhea" id="RHEA:14801"/>
        <dbReference type="ChEBI" id="CHEBI:30616"/>
        <dbReference type="ChEBI" id="CHEBI:57604"/>
        <dbReference type="ChEBI" id="CHEBI:58272"/>
        <dbReference type="ChEBI" id="CHEBI:456216"/>
        <dbReference type="EC" id="2.7.2.3"/>
    </reaction>
</comment>
<dbReference type="EC" id="2.7.2.3" evidence="3 9"/>
<dbReference type="AlphaFoldDB" id="A0A3B5YU99"/>
<protein>
    <recommendedName>
        <fullName evidence="3 9">Phosphoglycerate kinase</fullName>
        <ecNumber evidence="3 9">2.7.2.3</ecNumber>
    </recommendedName>
</protein>
<evidence type="ECO:0000256" key="10">
    <source>
        <dbReference type="RuleBase" id="RU000696"/>
    </source>
</evidence>
<comment type="cofactor">
    <cofactor evidence="1">
        <name>Mg(2+)</name>
        <dbReference type="ChEBI" id="CHEBI:18420"/>
    </cofactor>
</comment>
<dbReference type="Gramene" id="TraesJUL1B03G00225580.1">
    <property type="protein sequence ID" value="TraesJUL1B03G00225580.1"/>
    <property type="gene ID" value="TraesJUL1B03G00225580"/>
</dbReference>
<reference evidence="11" key="1">
    <citation type="submission" date="2018-08" db="EMBL/GenBank/DDBJ databases">
        <authorList>
            <person name="Rossello M."/>
        </authorList>
    </citation>
    <scope>NUCLEOTIDE SEQUENCE [LARGE SCALE GENOMIC DNA]</scope>
    <source>
        <strain evidence="11">cv. Chinese Spring</strain>
    </source>
</reference>
<dbReference type="RefSeq" id="XP_044366050.1">
    <property type="nucleotide sequence ID" value="XM_044510115.1"/>
</dbReference>
<dbReference type="PRINTS" id="PR00477">
    <property type="entry name" value="PHGLYCKINASE"/>
</dbReference>
<evidence type="ECO:0000256" key="5">
    <source>
        <dbReference type="ARBA" id="ARBA00022741"/>
    </source>
</evidence>
<dbReference type="OrthoDB" id="275353at2759"/>
<dbReference type="Gene3D" id="3.40.50.1260">
    <property type="entry name" value="Phosphoglycerate kinase, N-terminal domain"/>
    <property type="match status" value="1"/>
</dbReference>
<evidence type="ECO:0000256" key="4">
    <source>
        <dbReference type="ARBA" id="ARBA00022679"/>
    </source>
</evidence>
<evidence type="ECO:0000313" key="12">
    <source>
        <dbReference type="Proteomes" id="UP000019116"/>
    </source>
</evidence>
<dbReference type="Gramene" id="TraesLDM1B03G00226190.1">
    <property type="protein sequence ID" value="TraesLDM1B03G00226190.1"/>
    <property type="gene ID" value="TraesLDM1B03G00226190"/>
</dbReference>
<gene>
    <name evidence="11" type="primary">LOC123087980</name>
</gene>
<dbReference type="Pfam" id="PF00162">
    <property type="entry name" value="PGK"/>
    <property type="match status" value="1"/>
</dbReference>
<evidence type="ECO:0000256" key="9">
    <source>
        <dbReference type="RuleBase" id="RU000532"/>
    </source>
</evidence>
<dbReference type="SMR" id="A0A3B5YU99"/>
<dbReference type="GO" id="GO:0005524">
    <property type="term" value="F:ATP binding"/>
    <property type="evidence" value="ECO:0007669"/>
    <property type="project" value="UniProtKB-KW"/>
</dbReference>
<dbReference type="Gramene" id="TraesSTA1B03G00224820.1">
    <property type="protein sequence ID" value="TraesSTA1B03G00224820.1"/>
    <property type="gene ID" value="TraesSTA1B03G00224820"/>
</dbReference>
<evidence type="ECO:0000256" key="8">
    <source>
        <dbReference type="ARBA" id="ARBA00022842"/>
    </source>
</evidence>
<dbReference type="Gramene" id="TraesRN1B0100274200.1">
    <property type="protein sequence ID" value="TraesRN1B0100274200.1"/>
    <property type="gene ID" value="TraesRN1B0100274200"/>
</dbReference>
<comment type="subunit">
    <text evidence="10">Monomer.</text>
</comment>
<name>A0A3B5YU99_WHEAT</name>
<dbReference type="Gramene" id="TraesCLE_scaffold_000291_01G000200.1">
    <property type="protein sequence ID" value="TraesCLE_scaffold_000291_01G000200.1"/>
    <property type="gene ID" value="TraesCLE_scaffold_000291_01G000200"/>
</dbReference>
<evidence type="ECO:0000313" key="11">
    <source>
        <dbReference type="EnsemblPlants" id="TraesCS1B02G104200.1"/>
    </source>
</evidence>
<dbReference type="GO" id="GO:0004618">
    <property type="term" value="F:phosphoglycerate kinase activity"/>
    <property type="evidence" value="ECO:0007669"/>
    <property type="project" value="UniProtKB-EC"/>
</dbReference>
<sequence length="139" mass="14505">MLYMGIGVVDGGGSSSSSTPLLLLQQYARLRVAHPSWQLTVQRQVAKIVPATAIPDGWMGLDVGPDCIKTFAEALDTAKTVIWNGPMGVFEFEKFSAGTDAIAKQLAELTGKGVTTIIGGGDSVAAVEKAGLADNMSHI</sequence>
<keyword evidence="6 9" id="KW-0418">Kinase</keyword>
<dbReference type="Gramene" id="TraesARI1B03G00230040.1">
    <property type="protein sequence ID" value="TraesARI1B03G00230040.1"/>
    <property type="gene ID" value="TraesARI1B03G00230040"/>
</dbReference>
<dbReference type="Gramene" id="TraesMAC1B03G00228840.1">
    <property type="protein sequence ID" value="TraesMAC1B03G00228840.1"/>
    <property type="gene ID" value="TraesMAC1B03G00228840"/>
</dbReference>
<dbReference type="EnsemblPlants" id="TraesCS1B02G104200.1">
    <property type="protein sequence ID" value="TraesCS1B02G104200.1"/>
    <property type="gene ID" value="TraesCS1B02G104200"/>
</dbReference>
<dbReference type="GeneID" id="123087980"/>
<evidence type="ECO:0000256" key="2">
    <source>
        <dbReference type="ARBA" id="ARBA00008982"/>
    </source>
</evidence>
<dbReference type="GO" id="GO:0006096">
    <property type="term" value="P:glycolytic process"/>
    <property type="evidence" value="ECO:0007669"/>
    <property type="project" value="InterPro"/>
</dbReference>
<keyword evidence="4 9" id="KW-0808">Transferase</keyword>
<dbReference type="InterPro" id="IPR036043">
    <property type="entry name" value="Phosphoglycerate_kinase_sf"/>
</dbReference>
<dbReference type="PaxDb" id="4565-Traes_1BS_926E33B9F.1"/>
<dbReference type="PANTHER" id="PTHR11406:SF31">
    <property type="entry name" value="PHOSPHOGLYCERATE KINASE, CYTOSOLIC"/>
    <property type="match status" value="1"/>
</dbReference>
<dbReference type="Gramene" id="TraesROB_scaffold_018298_01G000200.1">
    <property type="protein sequence ID" value="TraesROB_scaffold_018298_01G000200.1"/>
    <property type="gene ID" value="TraesROB_scaffold_018298_01G000200"/>
</dbReference>
<dbReference type="Gramene" id="TraesCS1B02G104200.1">
    <property type="protein sequence ID" value="TraesCS1B02G104200.1"/>
    <property type="gene ID" value="TraesCS1B02G104200"/>
</dbReference>
<dbReference type="Gramene" id="TraesCS1B03G0280000.1">
    <property type="protein sequence ID" value="TraesCS1B03G0280000.1.CDS"/>
    <property type="gene ID" value="TraesCS1B03G0280000"/>
</dbReference>
<dbReference type="Gramene" id="TraesCAD_scaffold_022563_01G000200.1">
    <property type="protein sequence ID" value="TraesCAD_scaffold_022563_01G000200.1"/>
    <property type="gene ID" value="TraesCAD_scaffold_022563_01G000200"/>
</dbReference>
<proteinExistence type="inferred from homology"/>
<keyword evidence="12" id="KW-1185">Reference proteome</keyword>
<dbReference type="PANTHER" id="PTHR11406">
    <property type="entry name" value="PHOSPHOGLYCERATE KINASE"/>
    <property type="match status" value="1"/>
</dbReference>
<dbReference type="Gramene" id="TraesKAR1B01G0083920.1">
    <property type="protein sequence ID" value="cds.TraesKAR1B01G0083920.1"/>
    <property type="gene ID" value="TraesKAR1B01G0083920"/>
</dbReference>
<organism evidence="11">
    <name type="scientific">Triticum aestivum</name>
    <name type="common">Wheat</name>
    <dbReference type="NCBI Taxonomy" id="4565"/>
    <lineage>
        <taxon>Eukaryota</taxon>
        <taxon>Viridiplantae</taxon>
        <taxon>Streptophyta</taxon>
        <taxon>Embryophyta</taxon>
        <taxon>Tracheophyta</taxon>
        <taxon>Spermatophyta</taxon>
        <taxon>Magnoliopsida</taxon>
        <taxon>Liliopsida</taxon>
        <taxon>Poales</taxon>
        <taxon>Poaceae</taxon>
        <taxon>BOP clade</taxon>
        <taxon>Pooideae</taxon>
        <taxon>Triticodae</taxon>
        <taxon>Triticeae</taxon>
        <taxon>Triticinae</taxon>
        <taxon>Triticum</taxon>
    </lineage>
</organism>
<dbReference type="InterPro" id="IPR015824">
    <property type="entry name" value="Phosphoglycerate_kinase_N"/>
</dbReference>
<dbReference type="Gramene" id="TraesLAC1B03G00229980.1">
    <property type="protein sequence ID" value="TraesLAC1B03G00229980.1"/>
    <property type="gene ID" value="TraesLAC1B03G00229980"/>
</dbReference>
<evidence type="ECO:0000256" key="1">
    <source>
        <dbReference type="ARBA" id="ARBA00001946"/>
    </source>
</evidence>
<dbReference type="Gramene" id="TraesWEE_scaffold_011649_01G000200.1">
    <property type="protein sequence ID" value="TraesWEE_scaffold_011649_01G000200.1"/>
    <property type="gene ID" value="TraesWEE_scaffold_011649_01G000200"/>
</dbReference>
<dbReference type="InterPro" id="IPR001576">
    <property type="entry name" value="Phosphoglycerate_kinase"/>
</dbReference>
<keyword evidence="5" id="KW-0547">Nucleotide-binding</keyword>
<dbReference type="STRING" id="4565.A0A3B5YU99"/>
<accession>A0A3B5YU99</accession>